<dbReference type="PRINTS" id="PR01699">
    <property type="entry name" value="ORGNOHGLYASE"/>
</dbReference>
<dbReference type="Gene3D" id="3.30.450.410">
    <property type="match status" value="1"/>
</dbReference>
<dbReference type="GO" id="GO:0018836">
    <property type="term" value="F:alkylmercury lyase activity"/>
    <property type="evidence" value="ECO:0007669"/>
    <property type="project" value="InterPro"/>
</dbReference>
<gene>
    <name evidence="1" type="ORF">UFOPK2761_03606</name>
</gene>
<evidence type="ECO:0000313" key="1">
    <source>
        <dbReference type="EMBL" id="CAB4774729.1"/>
    </source>
</evidence>
<dbReference type="InterPro" id="IPR004927">
    <property type="entry name" value="MerB"/>
</dbReference>
<proteinExistence type="predicted"/>
<sequence>MRRAAFTRLLAIAAPVPASMLATEVGLTEGQVEAELGRLAASGAISRDDSGAVVAAGGLAVTPARHRLLLGGHGYWTWCAFDGIGIPAALELDAVLDTRCPACGAGLRITITAGNPPAGSPVVGWLPGGPCTNVQDDFCPEANLFCTEAHRATWRQTAGDPPGTAATLYALAETGRQVWADLT</sequence>
<name>A0A6J6VTY7_9ZZZZ</name>
<dbReference type="SUPFAM" id="SSF160387">
    <property type="entry name" value="NosL/MerB-like"/>
    <property type="match status" value="1"/>
</dbReference>
<organism evidence="1">
    <name type="scientific">freshwater metagenome</name>
    <dbReference type="NCBI Taxonomy" id="449393"/>
    <lineage>
        <taxon>unclassified sequences</taxon>
        <taxon>metagenomes</taxon>
        <taxon>ecological metagenomes</taxon>
    </lineage>
</organism>
<protein>
    <submittedName>
        <fullName evidence="1">Unannotated protein</fullName>
    </submittedName>
</protein>
<dbReference type="AlphaFoldDB" id="A0A6J6VTY7"/>
<reference evidence="1" key="1">
    <citation type="submission" date="2020-05" db="EMBL/GenBank/DDBJ databases">
        <authorList>
            <person name="Chiriac C."/>
            <person name="Salcher M."/>
            <person name="Ghai R."/>
            <person name="Kavagutti S V."/>
        </authorList>
    </citation>
    <scope>NUCLEOTIDE SEQUENCE</scope>
</reference>
<dbReference type="Pfam" id="PF03243">
    <property type="entry name" value="MerB"/>
    <property type="match status" value="1"/>
</dbReference>
<dbReference type="InterPro" id="IPR053717">
    <property type="entry name" value="MerB_lyase_sf"/>
</dbReference>
<accession>A0A6J6VTY7</accession>
<dbReference type="EMBL" id="CAEZYQ010000060">
    <property type="protein sequence ID" value="CAB4774729.1"/>
    <property type="molecule type" value="Genomic_DNA"/>
</dbReference>